<sequence>MLRLLRIDLKKLVNYRAFWVLNIMYGLLIFSIPISVMEFLKWLKEKGAELDGFDPMKIPVLHFPDIWQNITYVYVFLKIFLAIVVIISISNEYSYKTIRQNIIDGMSRVDFIKSKLLTILLLSLGSTLFVFLTGLLTGFIYTPNVAVSDMFTGIEFVFAYFLDLFTYLVFAFLLTVLLKRSALTIFILLLYLPIEYAITGNLPESMEFIAEYFPLHAINNLIEFPFAKYWFQEIQDYVSLSAVGVVFVYLALFIYAIYAKLKASDL</sequence>
<feature type="transmembrane region" description="Helical" evidence="1">
    <location>
        <begin position="116"/>
        <end position="141"/>
    </location>
</feature>
<dbReference type="RefSeq" id="WP_009577784.1">
    <property type="nucleotide sequence ID" value="NZ_AMZN01000004.1"/>
</dbReference>
<dbReference type="OrthoDB" id="1452202at2"/>
<organism evidence="2 3">
    <name type="scientific">Fulvivirga imtechensis AK7</name>
    <dbReference type="NCBI Taxonomy" id="1237149"/>
    <lineage>
        <taxon>Bacteria</taxon>
        <taxon>Pseudomonadati</taxon>
        <taxon>Bacteroidota</taxon>
        <taxon>Cytophagia</taxon>
        <taxon>Cytophagales</taxon>
        <taxon>Fulvivirgaceae</taxon>
        <taxon>Fulvivirga</taxon>
    </lineage>
</organism>
<comment type="caution">
    <text evidence="2">The sequence shown here is derived from an EMBL/GenBank/DDBJ whole genome shotgun (WGS) entry which is preliminary data.</text>
</comment>
<dbReference type="PANTHER" id="PTHR37305:SF1">
    <property type="entry name" value="MEMBRANE PROTEIN"/>
    <property type="match status" value="1"/>
</dbReference>
<keyword evidence="1" id="KW-0472">Membrane</keyword>
<reference evidence="2 3" key="1">
    <citation type="submission" date="2012-12" db="EMBL/GenBank/DDBJ databases">
        <title>Genome assembly of Fulvivirga imtechensis AK7.</title>
        <authorList>
            <person name="Nupur N."/>
            <person name="Khatri I."/>
            <person name="Kumar R."/>
            <person name="Subramanian S."/>
            <person name="Pinnaka A."/>
        </authorList>
    </citation>
    <scope>NUCLEOTIDE SEQUENCE [LARGE SCALE GENOMIC DNA]</scope>
    <source>
        <strain evidence="2 3">AK7</strain>
    </source>
</reference>
<evidence type="ECO:0008006" key="4">
    <source>
        <dbReference type="Google" id="ProtNLM"/>
    </source>
</evidence>
<feature type="transmembrane region" description="Helical" evidence="1">
    <location>
        <begin position="153"/>
        <end position="174"/>
    </location>
</feature>
<accession>L8K0W3</accession>
<proteinExistence type="predicted"/>
<keyword evidence="1" id="KW-0812">Transmembrane</keyword>
<keyword evidence="1" id="KW-1133">Transmembrane helix</keyword>
<dbReference type="Proteomes" id="UP000011135">
    <property type="component" value="Unassembled WGS sequence"/>
</dbReference>
<dbReference type="AlphaFoldDB" id="L8K0W3"/>
<name>L8K0W3_9BACT</name>
<evidence type="ECO:0000256" key="1">
    <source>
        <dbReference type="SAM" id="Phobius"/>
    </source>
</evidence>
<dbReference type="eggNOG" id="COG1277">
    <property type="taxonomic scope" value="Bacteria"/>
</dbReference>
<evidence type="ECO:0000313" key="3">
    <source>
        <dbReference type="Proteomes" id="UP000011135"/>
    </source>
</evidence>
<feature type="transmembrane region" description="Helical" evidence="1">
    <location>
        <begin position="72"/>
        <end position="95"/>
    </location>
</feature>
<evidence type="ECO:0000313" key="2">
    <source>
        <dbReference type="EMBL" id="ELR73564.1"/>
    </source>
</evidence>
<keyword evidence="3" id="KW-1185">Reference proteome</keyword>
<gene>
    <name evidence="2" type="ORF">C900_02649</name>
</gene>
<protein>
    <recommendedName>
        <fullName evidence="4">ABC transporter permease</fullName>
    </recommendedName>
</protein>
<dbReference type="EMBL" id="AMZN01000004">
    <property type="protein sequence ID" value="ELR73564.1"/>
    <property type="molecule type" value="Genomic_DNA"/>
</dbReference>
<dbReference type="PANTHER" id="PTHR37305">
    <property type="entry name" value="INTEGRAL MEMBRANE PROTEIN-RELATED"/>
    <property type="match status" value="1"/>
</dbReference>
<feature type="transmembrane region" description="Helical" evidence="1">
    <location>
        <begin position="237"/>
        <end position="258"/>
    </location>
</feature>
<dbReference type="STRING" id="1237149.C900_02649"/>
<feature type="transmembrane region" description="Helical" evidence="1">
    <location>
        <begin position="12"/>
        <end position="34"/>
    </location>
</feature>